<evidence type="ECO:0000256" key="3">
    <source>
        <dbReference type="ARBA" id="ARBA00022449"/>
    </source>
</evidence>
<organism evidence="11 12">
    <name type="scientific">Litoribrevibacter albus</name>
    <dbReference type="NCBI Taxonomy" id="1473156"/>
    <lineage>
        <taxon>Bacteria</taxon>
        <taxon>Pseudomonadati</taxon>
        <taxon>Pseudomonadota</taxon>
        <taxon>Gammaproteobacteria</taxon>
        <taxon>Oceanospirillales</taxon>
        <taxon>Oceanospirillaceae</taxon>
        <taxon>Litoribrevibacter</taxon>
    </lineage>
</organism>
<evidence type="ECO:0000256" key="6">
    <source>
        <dbReference type="ARBA" id="ARBA00022989"/>
    </source>
</evidence>
<sequence>MNADLAKVCEPTIKNLLKLAIPIALGMASLSILGLIETTILGHYSQQALAANASASYLFFVFLSAFAGFAIAVQSQVARHIEQTPEVATRYTLIGLIQLTLVALCFIVLVHFFSRELIAAQINDERIVALASEFIRIKSWSLLPIAVLMALRGFWHGSNRPKVFLFCLLFSHIVSAVLCYALVFGKFGFPEYGLKGAALATLISMSIGTTGLLILTLKPLNLIRHIAATAPLKRSEFKIAWLLAWPTSFQQVIFAIGTAVFMAIIAQTGVTELAAAHIIITLSLVLILPVIGFGMSATTFISRTHTLFQQGKGDASDSQKWYRITLTLSLGTILLVSPVLLFSTEPVLEILTKETDVINAAYWPLIILTVSLLFEAFTISTKQSLYALHQNKAVLRVLSMTQWFGLLPIMLAIHLSGYGSLEIYTLCHACQRAINGVCLYRIWKREHANPTQILETSDVTV</sequence>
<keyword evidence="7" id="KW-0406">Ion transport</keyword>
<dbReference type="GO" id="GO:0005886">
    <property type="term" value="C:plasma membrane"/>
    <property type="evidence" value="ECO:0007669"/>
    <property type="project" value="UniProtKB-SubCell"/>
</dbReference>
<evidence type="ECO:0000256" key="4">
    <source>
        <dbReference type="ARBA" id="ARBA00022475"/>
    </source>
</evidence>
<comment type="subcellular location">
    <subcellularLocation>
        <location evidence="1">Cell inner membrane</location>
        <topology evidence="1">Multi-pass membrane protein</topology>
    </subcellularLocation>
</comment>
<feature type="transmembrane region" description="Helical" evidence="10">
    <location>
        <begin position="239"/>
        <end position="266"/>
    </location>
</feature>
<name>A0AA37W8C4_9GAMM</name>
<feature type="transmembrane region" description="Helical" evidence="10">
    <location>
        <begin position="16"/>
        <end position="36"/>
    </location>
</feature>
<dbReference type="InterPro" id="IPR048279">
    <property type="entry name" value="MdtK-like"/>
</dbReference>
<dbReference type="GO" id="GO:0042910">
    <property type="term" value="F:xenobiotic transmembrane transporter activity"/>
    <property type="evidence" value="ECO:0007669"/>
    <property type="project" value="InterPro"/>
</dbReference>
<evidence type="ECO:0000256" key="1">
    <source>
        <dbReference type="ARBA" id="ARBA00004429"/>
    </source>
</evidence>
<dbReference type="EMBL" id="BSNM01000015">
    <property type="protein sequence ID" value="GLQ32263.1"/>
    <property type="molecule type" value="Genomic_DNA"/>
</dbReference>
<protein>
    <recommendedName>
        <fullName evidence="9">Multidrug-efflux transporter</fullName>
    </recommendedName>
</protein>
<keyword evidence="2" id="KW-0813">Transport</keyword>
<gene>
    <name evidence="11" type="primary">norM</name>
    <name evidence="11" type="ORF">GCM10007876_27420</name>
</gene>
<dbReference type="InterPro" id="IPR002528">
    <property type="entry name" value="MATE_fam"/>
</dbReference>
<dbReference type="InterPro" id="IPR050222">
    <property type="entry name" value="MATE_MdtK"/>
</dbReference>
<feature type="transmembrane region" description="Helical" evidence="10">
    <location>
        <begin position="56"/>
        <end position="73"/>
    </location>
</feature>
<keyword evidence="5 10" id="KW-0812">Transmembrane</keyword>
<evidence type="ECO:0000256" key="9">
    <source>
        <dbReference type="ARBA" id="ARBA00031636"/>
    </source>
</evidence>
<accession>A0AA37W8C4</accession>
<dbReference type="PANTHER" id="PTHR43298:SF2">
    <property type="entry name" value="FMN_FAD EXPORTER YEEO-RELATED"/>
    <property type="match status" value="1"/>
</dbReference>
<keyword evidence="6 10" id="KW-1133">Transmembrane helix</keyword>
<feature type="transmembrane region" description="Helical" evidence="10">
    <location>
        <begin position="321"/>
        <end position="341"/>
    </location>
</feature>
<feature type="transmembrane region" description="Helical" evidence="10">
    <location>
        <begin position="361"/>
        <end position="381"/>
    </location>
</feature>
<keyword evidence="12" id="KW-1185">Reference proteome</keyword>
<dbReference type="PIRSF" id="PIRSF006603">
    <property type="entry name" value="DinF"/>
    <property type="match status" value="1"/>
</dbReference>
<dbReference type="Pfam" id="PF01554">
    <property type="entry name" value="MatE"/>
    <property type="match status" value="2"/>
</dbReference>
<reference evidence="11" key="2">
    <citation type="submission" date="2023-01" db="EMBL/GenBank/DDBJ databases">
        <title>Draft genome sequence of Litoribrevibacter albus strain NBRC 110071.</title>
        <authorList>
            <person name="Sun Q."/>
            <person name="Mori K."/>
        </authorList>
    </citation>
    <scope>NUCLEOTIDE SEQUENCE</scope>
    <source>
        <strain evidence="11">NBRC 110071</strain>
    </source>
</reference>
<dbReference type="AlphaFoldDB" id="A0AA37W8C4"/>
<feature type="transmembrane region" description="Helical" evidence="10">
    <location>
        <begin position="278"/>
        <end position="301"/>
    </location>
</feature>
<evidence type="ECO:0000256" key="8">
    <source>
        <dbReference type="ARBA" id="ARBA00023136"/>
    </source>
</evidence>
<evidence type="ECO:0000313" key="11">
    <source>
        <dbReference type="EMBL" id="GLQ32263.1"/>
    </source>
</evidence>
<dbReference type="GO" id="GO:0015297">
    <property type="term" value="F:antiporter activity"/>
    <property type="evidence" value="ECO:0007669"/>
    <property type="project" value="UniProtKB-KW"/>
</dbReference>
<dbReference type="GO" id="GO:0006811">
    <property type="term" value="P:monoatomic ion transport"/>
    <property type="evidence" value="ECO:0007669"/>
    <property type="project" value="UniProtKB-KW"/>
</dbReference>
<feature type="transmembrane region" description="Helical" evidence="10">
    <location>
        <begin position="196"/>
        <end position="218"/>
    </location>
</feature>
<evidence type="ECO:0000256" key="7">
    <source>
        <dbReference type="ARBA" id="ARBA00023065"/>
    </source>
</evidence>
<keyword evidence="4" id="KW-1003">Cell membrane</keyword>
<keyword evidence="8 10" id="KW-0472">Membrane</keyword>
<feature type="transmembrane region" description="Helical" evidence="10">
    <location>
        <begin position="134"/>
        <end position="151"/>
    </location>
</feature>
<dbReference type="Proteomes" id="UP001161389">
    <property type="component" value="Unassembled WGS sequence"/>
</dbReference>
<evidence type="ECO:0000256" key="10">
    <source>
        <dbReference type="SAM" id="Phobius"/>
    </source>
</evidence>
<dbReference type="PANTHER" id="PTHR43298">
    <property type="entry name" value="MULTIDRUG RESISTANCE PROTEIN NORM-RELATED"/>
    <property type="match status" value="1"/>
</dbReference>
<feature type="transmembrane region" description="Helical" evidence="10">
    <location>
        <begin position="163"/>
        <end position="184"/>
    </location>
</feature>
<reference evidence="11" key="1">
    <citation type="journal article" date="2014" name="Int. J. Syst. Evol. Microbiol.">
        <title>Complete genome sequence of Corynebacterium casei LMG S-19264T (=DSM 44701T), isolated from a smear-ripened cheese.</title>
        <authorList>
            <consortium name="US DOE Joint Genome Institute (JGI-PGF)"/>
            <person name="Walter F."/>
            <person name="Albersmeier A."/>
            <person name="Kalinowski J."/>
            <person name="Ruckert C."/>
        </authorList>
    </citation>
    <scope>NUCLEOTIDE SEQUENCE</scope>
    <source>
        <strain evidence="11">NBRC 110071</strain>
    </source>
</reference>
<comment type="caution">
    <text evidence="11">The sequence shown here is derived from an EMBL/GenBank/DDBJ whole genome shotgun (WGS) entry which is preliminary data.</text>
</comment>
<feature type="transmembrane region" description="Helical" evidence="10">
    <location>
        <begin position="393"/>
        <end position="415"/>
    </location>
</feature>
<keyword evidence="3" id="KW-0050">Antiport</keyword>
<feature type="transmembrane region" description="Helical" evidence="10">
    <location>
        <begin position="93"/>
        <end position="114"/>
    </location>
</feature>
<evidence type="ECO:0000256" key="5">
    <source>
        <dbReference type="ARBA" id="ARBA00022692"/>
    </source>
</evidence>
<evidence type="ECO:0000256" key="2">
    <source>
        <dbReference type="ARBA" id="ARBA00022448"/>
    </source>
</evidence>
<proteinExistence type="predicted"/>
<evidence type="ECO:0000313" key="12">
    <source>
        <dbReference type="Proteomes" id="UP001161389"/>
    </source>
</evidence>